<evidence type="ECO:0000313" key="3">
    <source>
        <dbReference type="Proteomes" id="UP000450000"/>
    </source>
</evidence>
<feature type="domain" description="Carboxymuconolactone decarboxylase-like" evidence="1">
    <location>
        <begin position="59"/>
        <end position="105"/>
    </location>
</feature>
<evidence type="ECO:0000259" key="1">
    <source>
        <dbReference type="Pfam" id="PF02627"/>
    </source>
</evidence>
<evidence type="ECO:0000313" key="2">
    <source>
        <dbReference type="EMBL" id="MQS10766.1"/>
    </source>
</evidence>
<name>A0A6N7KHC2_9ACTN</name>
<dbReference type="OrthoDB" id="3342615at2"/>
<dbReference type="RefSeq" id="WP_153459538.1">
    <property type="nucleotide sequence ID" value="NZ_WBOF01000001.1"/>
</dbReference>
<dbReference type="GO" id="GO:0051920">
    <property type="term" value="F:peroxiredoxin activity"/>
    <property type="evidence" value="ECO:0007669"/>
    <property type="project" value="InterPro"/>
</dbReference>
<dbReference type="EMBL" id="WBOF01000001">
    <property type="protein sequence ID" value="MQS10766.1"/>
    <property type="molecule type" value="Genomic_DNA"/>
</dbReference>
<organism evidence="2 3">
    <name type="scientific">Streptomyces kaniharaensis</name>
    <dbReference type="NCBI Taxonomy" id="212423"/>
    <lineage>
        <taxon>Bacteria</taxon>
        <taxon>Bacillati</taxon>
        <taxon>Actinomycetota</taxon>
        <taxon>Actinomycetes</taxon>
        <taxon>Kitasatosporales</taxon>
        <taxon>Streptomycetaceae</taxon>
        <taxon>Streptomyces</taxon>
    </lineage>
</organism>
<reference evidence="2 3" key="1">
    <citation type="submission" date="2019-09" db="EMBL/GenBank/DDBJ databases">
        <title>Genome Sequences of Streptomyces kaniharaensis ATCC 21070.</title>
        <authorList>
            <person name="Zhu W."/>
            <person name="De Crecy-Lagard V."/>
            <person name="Richards N.G."/>
        </authorList>
    </citation>
    <scope>NUCLEOTIDE SEQUENCE [LARGE SCALE GENOMIC DNA]</scope>
    <source>
        <strain evidence="2 3">SF-557</strain>
    </source>
</reference>
<dbReference type="InterPro" id="IPR004675">
    <property type="entry name" value="AhpD_core"/>
</dbReference>
<dbReference type="AlphaFoldDB" id="A0A6N7KHC2"/>
<dbReference type="Pfam" id="PF02627">
    <property type="entry name" value="CMD"/>
    <property type="match status" value="1"/>
</dbReference>
<dbReference type="Proteomes" id="UP000450000">
    <property type="component" value="Unassembled WGS sequence"/>
</dbReference>
<sequence>MAGPLLRTALRGSLARIRHVAPVRPGRAGAEVAGVYAEVEREFGMLAPPVALHAPAPPVLAATWVMLRETLVAAGRVDRAAKESVAAAVSRANTCPYCVEVHTTAVGALGPAVAPADRSRLAAWAAGEGAAPFPAEHAPELVGVAVTFHYLNRMVSVFLEDSPLPPGAPPPARRAARALLGRFVRQSALAAPSPGASLDLLPGSRLPADLSWAAGTPSVAGAFARAAVAMETAGERSVPEPVRNLVVAELADWDGRPPGLGRGWGETAVATLPADSRPAGRLALLTAKAAYQVDDGVVADFRRTAPGDRALVELTAWASLTAARRLGTRLAGET</sequence>
<accession>A0A6N7KHC2</accession>
<comment type="caution">
    <text evidence="2">The sequence shown here is derived from an EMBL/GenBank/DDBJ whole genome shotgun (WGS) entry which is preliminary data.</text>
</comment>
<keyword evidence="3" id="KW-1185">Reference proteome</keyword>
<dbReference type="InterPro" id="IPR003779">
    <property type="entry name" value="CMD-like"/>
</dbReference>
<dbReference type="Gene3D" id="1.20.1290.10">
    <property type="entry name" value="AhpD-like"/>
    <property type="match status" value="1"/>
</dbReference>
<dbReference type="NCBIfam" id="TIGR00778">
    <property type="entry name" value="ahpD_dom"/>
    <property type="match status" value="1"/>
</dbReference>
<gene>
    <name evidence="2" type="ORF">F7Q99_00325</name>
</gene>
<dbReference type="SUPFAM" id="SSF69118">
    <property type="entry name" value="AhpD-like"/>
    <property type="match status" value="1"/>
</dbReference>
<dbReference type="InterPro" id="IPR029032">
    <property type="entry name" value="AhpD-like"/>
</dbReference>
<proteinExistence type="predicted"/>
<protein>
    <submittedName>
        <fullName evidence="2">Carboxymuconolactone decarboxylase family protein</fullName>
    </submittedName>
</protein>